<comment type="caution">
    <text evidence="2">The sequence shown here is derived from an EMBL/GenBank/DDBJ whole genome shotgun (WGS) entry which is preliminary data.</text>
</comment>
<dbReference type="AlphaFoldDB" id="A0A930MZE6"/>
<reference evidence="2" key="1">
    <citation type="submission" date="2020-04" db="EMBL/GenBank/DDBJ databases">
        <title>Deep metagenomics examines the oral microbiome during advanced dental caries in children, revealing novel taxa and co-occurrences with host molecules.</title>
        <authorList>
            <person name="Baker J.L."/>
            <person name="Morton J.T."/>
            <person name="Dinis M."/>
            <person name="Alvarez R."/>
            <person name="Tran N.C."/>
            <person name="Knight R."/>
            <person name="Edlund A."/>
        </authorList>
    </citation>
    <scope>NUCLEOTIDE SEQUENCE</scope>
    <source>
        <strain evidence="2">JCVI_44_bin.5</strain>
    </source>
</reference>
<proteinExistence type="predicted"/>
<name>A0A930MZE6_9BACT</name>
<feature type="region of interest" description="Disordered" evidence="1">
    <location>
        <begin position="29"/>
        <end position="53"/>
    </location>
</feature>
<dbReference type="RefSeq" id="WP_199897121.1">
    <property type="nucleotide sequence ID" value="NZ_CAJPLR010000208.1"/>
</dbReference>
<evidence type="ECO:0000313" key="3">
    <source>
        <dbReference type="Proteomes" id="UP000771736"/>
    </source>
</evidence>
<accession>A0A930MZE6</accession>
<evidence type="ECO:0000313" key="2">
    <source>
        <dbReference type="EMBL" id="MBF1384203.1"/>
    </source>
</evidence>
<dbReference type="Proteomes" id="UP000771736">
    <property type="component" value="Unassembled WGS sequence"/>
</dbReference>
<evidence type="ECO:0000256" key="1">
    <source>
        <dbReference type="SAM" id="MobiDB-lite"/>
    </source>
</evidence>
<protein>
    <submittedName>
        <fullName evidence="2">Uncharacterized protein</fullName>
    </submittedName>
</protein>
<gene>
    <name evidence="2" type="ORF">HXN26_05025</name>
</gene>
<sequence>MKKKEYIKTDFKVLRLYSDEIMEGGFHVQSNIHGGLTPGDDEKDPEEDDPTGY</sequence>
<dbReference type="EMBL" id="JABZSJ010000020">
    <property type="protein sequence ID" value="MBF1384203.1"/>
    <property type="molecule type" value="Genomic_DNA"/>
</dbReference>
<organism evidence="2 3">
    <name type="scientific">Prevotella aurantiaca</name>
    <dbReference type="NCBI Taxonomy" id="596085"/>
    <lineage>
        <taxon>Bacteria</taxon>
        <taxon>Pseudomonadati</taxon>
        <taxon>Bacteroidota</taxon>
        <taxon>Bacteroidia</taxon>
        <taxon>Bacteroidales</taxon>
        <taxon>Prevotellaceae</taxon>
        <taxon>Prevotella</taxon>
    </lineage>
</organism>
<feature type="compositionally biased region" description="Acidic residues" evidence="1">
    <location>
        <begin position="39"/>
        <end position="53"/>
    </location>
</feature>